<feature type="transmembrane region" description="Helical" evidence="1">
    <location>
        <begin position="46"/>
        <end position="68"/>
    </location>
</feature>
<gene>
    <name evidence="2" type="ORF">YH63_000930</name>
</gene>
<keyword evidence="1" id="KW-1133">Transmembrane helix</keyword>
<dbReference type="EMBL" id="LBIA02000001">
    <property type="protein sequence ID" value="TKT70099.1"/>
    <property type="molecule type" value="Genomic_DNA"/>
</dbReference>
<protein>
    <submittedName>
        <fullName evidence="2">Uncharacterized protein</fullName>
    </submittedName>
</protein>
<dbReference type="Proteomes" id="UP000034832">
    <property type="component" value="Unassembled WGS sequence"/>
</dbReference>
<evidence type="ECO:0000313" key="3">
    <source>
        <dbReference type="Proteomes" id="UP000034832"/>
    </source>
</evidence>
<feature type="transmembrane region" description="Helical" evidence="1">
    <location>
        <begin position="12"/>
        <end position="34"/>
    </location>
</feature>
<keyword evidence="3" id="KW-1185">Reference proteome</keyword>
<evidence type="ECO:0000313" key="2">
    <source>
        <dbReference type="EMBL" id="TKT70099.1"/>
    </source>
</evidence>
<proteinExistence type="predicted"/>
<accession>A0A4U6BJ09</accession>
<dbReference type="OrthoDB" id="7851455at2"/>
<name>A0A4U6BJ09_9BRAD</name>
<organism evidence="2 3">
    <name type="scientific">Afipia massiliensis</name>
    <dbReference type="NCBI Taxonomy" id="211460"/>
    <lineage>
        <taxon>Bacteria</taxon>
        <taxon>Pseudomonadati</taxon>
        <taxon>Pseudomonadota</taxon>
        <taxon>Alphaproteobacteria</taxon>
        <taxon>Hyphomicrobiales</taxon>
        <taxon>Nitrobacteraceae</taxon>
        <taxon>Afipia</taxon>
    </lineage>
</organism>
<keyword evidence="1" id="KW-0812">Transmembrane</keyword>
<keyword evidence="1" id="KW-0472">Membrane</keyword>
<feature type="transmembrane region" description="Helical" evidence="1">
    <location>
        <begin position="74"/>
        <end position="92"/>
    </location>
</feature>
<dbReference type="AlphaFoldDB" id="A0A4U6BJ09"/>
<feature type="transmembrane region" description="Helical" evidence="1">
    <location>
        <begin position="104"/>
        <end position="131"/>
    </location>
</feature>
<dbReference type="RefSeq" id="WP_046829226.1">
    <property type="nucleotide sequence ID" value="NZ_LBIA02000001.1"/>
</dbReference>
<dbReference type="STRING" id="211460.YH63_17930"/>
<evidence type="ECO:0000256" key="1">
    <source>
        <dbReference type="SAM" id="Phobius"/>
    </source>
</evidence>
<reference evidence="2" key="1">
    <citation type="submission" date="2019-04" db="EMBL/GenBank/DDBJ databases">
        <title>Whole genome sequencing of cave bacteria.</title>
        <authorList>
            <person name="Gan H.M."/>
            <person name="Barton H."/>
            <person name="Savka M.A."/>
        </authorList>
    </citation>
    <scope>NUCLEOTIDE SEQUENCE [LARGE SCALE GENOMIC DNA]</scope>
    <source>
        <strain evidence="2">LC387</strain>
    </source>
</reference>
<sequence>MSAIEPNWLSLIWFAGLATVCGIAFLIIAGMFPLHARPDAAKSPFVTLLVLGNATLLAILLGATGLYGYLELRWTTLIVVSGLIFLFAPALFEEWRWPLRNTAVELSVLIGVQVLALAILAKVGSSALAILS</sequence>
<comment type="caution">
    <text evidence="2">The sequence shown here is derived from an EMBL/GenBank/DDBJ whole genome shotgun (WGS) entry which is preliminary data.</text>
</comment>